<keyword evidence="6" id="KW-0479">Metal-binding</keyword>
<evidence type="ECO:0000256" key="2">
    <source>
        <dbReference type="ARBA" id="ARBA00011955"/>
    </source>
</evidence>
<comment type="catalytic activity">
    <reaction evidence="10">
        <text>L-threonyl-[protein] + FAD = FMN-L-threonyl-[protein] + AMP + H(+)</text>
        <dbReference type="Rhea" id="RHEA:36847"/>
        <dbReference type="Rhea" id="RHEA-COMP:11060"/>
        <dbReference type="Rhea" id="RHEA-COMP:11061"/>
        <dbReference type="ChEBI" id="CHEBI:15378"/>
        <dbReference type="ChEBI" id="CHEBI:30013"/>
        <dbReference type="ChEBI" id="CHEBI:57692"/>
        <dbReference type="ChEBI" id="CHEBI:74257"/>
        <dbReference type="ChEBI" id="CHEBI:456215"/>
        <dbReference type="EC" id="2.7.1.180"/>
    </reaction>
</comment>
<evidence type="ECO:0000256" key="9">
    <source>
        <dbReference type="ARBA" id="ARBA00031306"/>
    </source>
</evidence>
<dbReference type="InterPro" id="IPR003374">
    <property type="entry name" value="ApbE-like_sf"/>
</dbReference>
<evidence type="ECO:0000256" key="4">
    <source>
        <dbReference type="ARBA" id="ARBA00022630"/>
    </source>
</evidence>
<evidence type="ECO:0000256" key="8">
    <source>
        <dbReference type="ARBA" id="ARBA00022842"/>
    </source>
</evidence>
<dbReference type="Proteomes" id="UP000051739">
    <property type="component" value="Unassembled WGS sequence"/>
</dbReference>
<evidence type="ECO:0000313" key="11">
    <source>
        <dbReference type="EMBL" id="KRM01989.1"/>
    </source>
</evidence>
<dbReference type="Gene3D" id="3.10.520.10">
    <property type="entry name" value="ApbE-like domains"/>
    <property type="match status" value="2"/>
</dbReference>
<dbReference type="AlphaFoldDB" id="A0A0R1V9X1"/>
<evidence type="ECO:0000313" key="12">
    <source>
        <dbReference type="Proteomes" id="UP000051739"/>
    </source>
</evidence>
<sequence length="253" mass="28133">MIKSQVIEMMTIPFTVSLAASNEDVLNETFALIMKPIRQRLAQVEQNYSAFRADSLVCRFQNGEDQLLIENPEFQHIYAATKEAQLQTEGYFDPMFNGKYDPTGYVKGWAIEMIFKAYLRPLLVDPRIDGVCLNGGGDLQVASRSDRDFTWHIGIENPQDLQNLVGAYAITNGAVASSGISKRGHHIKVYGEADLLQASIIDQNLIVADVWATAGIASGWDRFKELIKAHQLSGMAVTKSKIIEFDRGVMTNA</sequence>
<keyword evidence="11" id="KW-0449">Lipoprotein</keyword>
<protein>
    <recommendedName>
        <fullName evidence="3">FAD:protein FMN transferase</fullName>
        <ecNumber evidence="2">2.7.1.180</ecNumber>
    </recommendedName>
    <alternativeName>
        <fullName evidence="9">Flavin transferase</fullName>
    </alternativeName>
</protein>
<evidence type="ECO:0000256" key="5">
    <source>
        <dbReference type="ARBA" id="ARBA00022679"/>
    </source>
</evidence>
<dbReference type="RefSeq" id="WP_056937523.1">
    <property type="nucleotide sequence ID" value="NZ_AZFN01000014.1"/>
</dbReference>
<dbReference type="InterPro" id="IPR024932">
    <property type="entry name" value="ApbE"/>
</dbReference>
<accession>A0A0R1V9X1</accession>
<dbReference type="PANTHER" id="PTHR30040:SF2">
    <property type="entry name" value="FAD:PROTEIN FMN TRANSFERASE"/>
    <property type="match status" value="1"/>
</dbReference>
<dbReference type="PATRIC" id="fig|1423749.3.peg.477"/>
<keyword evidence="5" id="KW-0808">Transferase</keyword>
<proteinExistence type="predicted"/>
<dbReference type="EC" id="2.7.1.180" evidence="2"/>
<dbReference type="GO" id="GO:0016740">
    <property type="term" value="F:transferase activity"/>
    <property type="evidence" value="ECO:0007669"/>
    <property type="project" value="UniProtKB-KW"/>
</dbReference>
<dbReference type="SUPFAM" id="SSF143631">
    <property type="entry name" value="ApbE-like"/>
    <property type="match status" value="1"/>
</dbReference>
<gene>
    <name evidence="11" type="ORF">FC60_GL000475</name>
</gene>
<comment type="cofactor">
    <cofactor evidence="1">
        <name>Mg(2+)</name>
        <dbReference type="ChEBI" id="CHEBI:18420"/>
    </cofactor>
</comment>
<keyword evidence="7" id="KW-0274">FAD</keyword>
<dbReference type="EMBL" id="AZFN01000014">
    <property type="protein sequence ID" value="KRM01989.1"/>
    <property type="molecule type" value="Genomic_DNA"/>
</dbReference>
<evidence type="ECO:0000256" key="1">
    <source>
        <dbReference type="ARBA" id="ARBA00001946"/>
    </source>
</evidence>
<name>A0A0R1V9X1_9LACO</name>
<evidence type="ECO:0000256" key="7">
    <source>
        <dbReference type="ARBA" id="ARBA00022827"/>
    </source>
</evidence>
<evidence type="ECO:0000256" key="6">
    <source>
        <dbReference type="ARBA" id="ARBA00022723"/>
    </source>
</evidence>
<evidence type="ECO:0000256" key="3">
    <source>
        <dbReference type="ARBA" id="ARBA00016337"/>
    </source>
</evidence>
<keyword evidence="4" id="KW-0285">Flavoprotein</keyword>
<reference evidence="11 12" key="1">
    <citation type="journal article" date="2015" name="Genome Announc.">
        <title>Expanding the biotechnology potential of lactobacilli through comparative genomics of 213 strains and associated genera.</title>
        <authorList>
            <person name="Sun Z."/>
            <person name="Harris H.M."/>
            <person name="McCann A."/>
            <person name="Guo C."/>
            <person name="Argimon S."/>
            <person name="Zhang W."/>
            <person name="Yang X."/>
            <person name="Jeffery I.B."/>
            <person name="Cooney J.C."/>
            <person name="Kagawa T.F."/>
            <person name="Liu W."/>
            <person name="Song Y."/>
            <person name="Salvetti E."/>
            <person name="Wrobel A."/>
            <person name="Rasinkangas P."/>
            <person name="Parkhill J."/>
            <person name="Rea M.C."/>
            <person name="O'Sullivan O."/>
            <person name="Ritari J."/>
            <person name="Douillard F.P."/>
            <person name="Paul Ross R."/>
            <person name="Yang R."/>
            <person name="Briner A.E."/>
            <person name="Felis G.E."/>
            <person name="de Vos W.M."/>
            <person name="Barrangou R."/>
            <person name="Klaenhammer T.R."/>
            <person name="Caufield P.W."/>
            <person name="Cui Y."/>
            <person name="Zhang H."/>
            <person name="O'Toole P.W."/>
        </authorList>
    </citation>
    <scope>NUCLEOTIDE SEQUENCE [LARGE SCALE GENOMIC DNA]</scope>
    <source>
        <strain evidence="11 12">DSM 16045</strain>
    </source>
</reference>
<keyword evidence="8" id="KW-0460">Magnesium</keyword>
<comment type="caution">
    <text evidence="11">The sequence shown here is derived from an EMBL/GenBank/DDBJ whole genome shotgun (WGS) entry which is preliminary data.</text>
</comment>
<dbReference type="Pfam" id="PF02424">
    <property type="entry name" value="ApbE"/>
    <property type="match status" value="2"/>
</dbReference>
<dbReference type="PANTHER" id="PTHR30040">
    <property type="entry name" value="THIAMINE BIOSYNTHESIS LIPOPROTEIN APBE"/>
    <property type="match status" value="1"/>
</dbReference>
<organism evidence="11 12">
    <name type="scientific">Limosilactobacillus gastricus DSM 16045</name>
    <dbReference type="NCBI Taxonomy" id="1423749"/>
    <lineage>
        <taxon>Bacteria</taxon>
        <taxon>Bacillati</taxon>
        <taxon>Bacillota</taxon>
        <taxon>Bacilli</taxon>
        <taxon>Lactobacillales</taxon>
        <taxon>Lactobacillaceae</taxon>
        <taxon>Limosilactobacillus</taxon>
    </lineage>
</organism>
<evidence type="ECO:0000256" key="10">
    <source>
        <dbReference type="ARBA" id="ARBA00048540"/>
    </source>
</evidence>
<keyword evidence="12" id="KW-1185">Reference proteome</keyword>
<dbReference type="GO" id="GO:0046872">
    <property type="term" value="F:metal ion binding"/>
    <property type="evidence" value="ECO:0007669"/>
    <property type="project" value="UniProtKB-KW"/>
</dbReference>